<protein>
    <submittedName>
        <fullName evidence="2">Uncharacterized protein</fullName>
    </submittedName>
</protein>
<evidence type="ECO:0000256" key="1">
    <source>
        <dbReference type="SAM" id="SignalP"/>
    </source>
</evidence>
<organism evidence="2 3">
    <name type="scientific">Massariosphaeria phaeospora</name>
    <dbReference type="NCBI Taxonomy" id="100035"/>
    <lineage>
        <taxon>Eukaryota</taxon>
        <taxon>Fungi</taxon>
        <taxon>Dikarya</taxon>
        <taxon>Ascomycota</taxon>
        <taxon>Pezizomycotina</taxon>
        <taxon>Dothideomycetes</taxon>
        <taxon>Pleosporomycetidae</taxon>
        <taxon>Pleosporales</taxon>
        <taxon>Pleosporales incertae sedis</taxon>
        <taxon>Massariosphaeria</taxon>
    </lineage>
</organism>
<evidence type="ECO:0000313" key="3">
    <source>
        <dbReference type="Proteomes" id="UP000481861"/>
    </source>
</evidence>
<feature type="chain" id="PRO_5028958691" evidence="1">
    <location>
        <begin position="19"/>
        <end position="113"/>
    </location>
</feature>
<dbReference type="AlphaFoldDB" id="A0A7C8M744"/>
<keyword evidence="1" id="KW-0732">Signal</keyword>
<comment type="caution">
    <text evidence="2">The sequence shown here is derived from an EMBL/GenBank/DDBJ whole genome shotgun (WGS) entry which is preliminary data.</text>
</comment>
<dbReference type="Proteomes" id="UP000481861">
    <property type="component" value="Unassembled WGS sequence"/>
</dbReference>
<dbReference type="EMBL" id="JAADJZ010000015">
    <property type="protein sequence ID" value="KAF2869621.1"/>
    <property type="molecule type" value="Genomic_DNA"/>
</dbReference>
<keyword evidence="3" id="KW-1185">Reference proteome</keyword>
<sequence length="113" mass="12832">MRIFVVLAPLLVAPLCSAGEVADDVCAIVQWEGGQIFRYQDFGECHSLKSERDGNPLLEVDRYNDCNCTYFEDERCENEQKLDDIFQVAISSAPVIHTNSASLQIWSIKCKWD</sequence>
<name>A0A7C8M744_9PLEO</name>
<evidence type="ECO:0000313" key="2">
    <source>
        <dbReference type="EMBL" id="KAF2869621.1"/>
    </source>
</evidence>
<reference evidence="2 3" key="1">
    <citation type="submission" date="2020-01" db="EMBL/GenBank/DDBJ databases">
        <authorList>
            <consortium name="DOE Joint Genome Institute"/>
            <person name="Haridas S."/>
            <person name="Albert R."/>
            <person name="Binder M."/>
            <person name="Bloem J."/>
            <person name="Labutti K."/>
            <person name="Salamov A."/>
            <person name="Andreopoulos B."/>
            <person name="Baker S.E."/>
            <person name="Barry K."/>
            <person name="Bills G."/>
            <person name="Bluhm B.H."/>
            <person name="Cannon C."/>
            <person name="Castanera R."/>
            <person name="Culley D.E."/>
            <person name="Daum C."/>
            <person name="Ezra D."/>
            <person name="Gonzalez J.B."/>
            <person name="Henrissat B."/>
            <person name="Kuo A."/>
            <person name="Liang C."/>
            <person name="Lipzen A."/>
            <person name="Lutzoni F."/>
            <person name="Magnuson J."/>
            <person name="Mondo S."/>
            <person name="Nolan M."/>
            <person name="Ohm R."/>
            <person name="Pangilinan J."/>
            <person name="Park H.-J.H."/>
            <person name="Ramirez L."/>
            <person name="Alfaro M."/>
            <person name="Sun H."/>
            <person name="Tritt A."/>
            <person name="Yoshinaga Y."/>
            <person name="Zwiers L.-H.L."/>
            <person name="Turgeon B.G."/>
            <person name="Goodwin S.B."/>
            <person name="Spatafora J.W."/>
            <person name="Crous P.W."/>
            <person name="Grigoriev I.V."/>
        </authorList>
    </citation>
    <scope>NUCLEOTIDE SEQUENCE [LARGE SCALE GENOMIC DNA]</scope>
    <source>
        <strain evidence="2 3">CBS 611.86</strain>
    </source>
</reference>
<gene>
    <name evidence="2" type="ORF">BDV95DRAFT_608462</name>
</gene>
<accession>A0A7C8M744</accession>
<feature type="signal peptide" evidence="1">
    <location>
        <begin position="1"/>
        <end position="18"/>
    </location>
</feature>
<proteinExistence type="predicted"/>